<dbReference type="InterPro" id="IPR003594">
    <property type="entry name" value="HATPase_dom"/>
</dbReference>
<comment type="caution">
    <text evidence="17">The sequence shown here is derived from an EMBL/GenBank/DDBJ whole genome shotgun (WGS) entry which is preliminary data.</text>
</comment>
<evidence type="ECO:0000256" key="11">
    <source>
        <dbReference type="ARBA" id="ARBA00022989"/>
    </source>
</evidence>
<dbReference type="Pfam" id="PF00989">
    <property type="entry name" value="PAS"/>
    <property type="match status" value="1"/>
</dbReference>
<keyword evidence="10" id="KW-0067">ATP-binding</keyword>
<keyword evidence="4" id="KW-1003">Cell membrane</keyword>
<dbReference type="PRINTS" id="PR00344">
    <property type="entry name" value="BCTRLSENSOR"/>
</dbReference>
<dbReference type="InterPro" id="IPR004358">
    <property type="entry name" value="Sig_transdc_His_kin-like_C"/>
</dbReference>
<keyword evidence="11" id="KW-1133">Transmembrane helix</keyword>
<dbReference type="InterPro" id="IPR036890">
    <property type="entry name" value="HATPase_C_sf"/>
</dbReference>
<dbReference type="InterPro" id="IPR033479">
    <property type="entry name" value="dCache_1"/>
</dbReference>
<accession>A0ABQ5YKW1</accession>
<dbReference type="InterPro" id="IPR017055">
    <property type="entry name" value="Sig_transdc_His_kinase_DctB"/>
</dbReference>
<dbReference type="SUPFAM" id="SSF47384">
    <property type="entry name" value="Homodimeric domain of signal transducing histidine kinase"/>
    <property type="match status" value="1"/>
</dbReference>
<dbReference type="Gene3D" id="3.30.450.20">
    <property type="entry name" value="PAS domain"/>
    <property type="match status" value="3"/>
</dbReference>
<comment type="catalytic activity">
    <reaction evidence="1">
        <text>ATP + protein L-histidine = ADP + protein N-phospho-L-histidine.</text>
        <dbReference type="EC" id="2.7.13.3"/>
    </reaction>
</comment>
<dbReference type="EMBL" id="BSOJ01000004">
    <property type="protein sequence ID" value="GLR25173.1"/>
    <property type="molecule type" value="Genomic_DNA"/>
</dbReference>
<evidence type="ECO:0000256" key="13">
    <source>
        <dbReference type="ARBA" id="ARBA00023136"/>
    </source>
</evidence>
<comment type="subcellular location">
    <subcellularLocation>
        <location evidence="2">Cell membrane</location>
        <topology evidence="2">Multi-pass membrane protein</topology>
    </subcellularLocation>
</comment>
<sequence>MALSLVALAGQWAVRREIQLKLQALRQTSDTTVLGIRGIVARHDYLPYVVARQPSAAALLENPHDSQLQDSVNRYLLDLQTTTGAAALFLINRKGVTLAASNAGQPGSFVGESYQQRPYFQDALHGKRGLFFGQGLTTGIPGLFIAEPVWKQGAVVGVVAIKVSLESLEKTWSGSTTPILLLDSRNIVFLSSVPEWKYQSEQALTKADLQWINQHSQYGSRTSFELLPWKIKLAGDGPMSILTTPLNGKQRQFLSLTTPLDELGWRLLITSDWTEIQQAKREAQIIVGLLCVVFVLGGLYWRLREKQYADQQQAKEELESRVRQRTRELEDAHAFQNAMENSLVVGMRARDHDGKIIYVNSAFCQMVGYRQDELLGTLPPYPYWHPDELDRHLHESNMVLQGKVTRQGFESKIRHKDGHEVLTMVYTAPLVNAAGQPQGWMSSVVDITAQRQAEMRQREQEARLQQSARLASLGEMASTLAHELNQPLMALSNFALATRAMASSAPPDMLLVMALDEIVGQSKRASEIVKRVRAFINPNPKSYELVNVQAVVQQSLNIIKSELERSAVHVHTWWDEDCSAVRGDDILLGQVVTNLLQNAFQAVQNQRIDSRHIHVACTQTGQSVQISIQDSGPGVSTAIIDQVFSPFVSTKPEGLGLGLSICRTIVEAHGGRISVENHPDGGAVFSISLPITS</sequence>
<evidence type="ECO:0000256" key="4">
    <source>
        <dbReference type="ARBA" id="ARBA00022475"/>
    </source>
</evidence>
<dbReference type="Pfam" id="PF02518">
    <property type="entry name" value="HATPase_c"/>
    <property type="match status" value="1"/>
</dbReference>
<dbReference type="SMART" id="SM00086">
    <property type="entry name" value="PAC"/>
    <property type="match status" value="1"/>
</dbReference>
<keyword evidence="6" id="KW-0808">Transferase</keyword>
<evidence type="ECO:0000256" key="1">
    <source>
        <dbReference type="ARBA" id="ARBA00000085"/>
    </source>
</evidence>
<evidence type="ECO:0000259" key="15">
    <source>
        <dbReference type="PROSITE" id="PS50112"/>
    </source>
</evidence>
<dbReference type="Proteomes" id="UP001156664">
    <property type="component" value="Unassembled WGS sequence"/>
</dbReference>
<dbReference type="PROSITE" id="PS50112">
    <property type="entry name" value="PAS"/>
    <property type="match status" value="1"/>
</dbReference>
<dbReference type="Gene3D" id="1.10.287.130">
    <property type="match status" value="1"/>
</dbReference>
<gene>
    <name evidence="17" type="ORF">GCM10007875_02600</name>
</gene>
<evidence type="ECO:0000256" key="8">
    <source>
        <dbReference type="ARBA" id="ARBA00022741"/>
    </source>
</evidence>
<keyword evidence="13" id="KW-0472">Membrane</keyword>
<evidence type="ECO:0000256" key="9">
    <source>
        <dbReference type="ARBA" id="ARBA00022777"/>
    </source>
</evidence>
<dbReference type="InterPro" id="IPR001610">
    <property type="entry name" value="PAC"/>
</dbReference>
<dbReference type="PANTHER" id="PTHR43065">
    <property type="entry name" value="SENSOR HISTIDINE KINASE"/>
    <property type="match status" value="1"/>
</dbReference>
<keyword evidence="9" id="KW-0418">Kinase</keyword>
<evidence type="ECO:0000259" key="14">
    <source>
        <dbReference type="PROSITE" id="PS50109"/>
    </source>
</evidence>
<dbReference type="Pfam" id="PF02743">
    <property type="entry name" value="dCache_1"/>
    <property type="match status" value="1"/>
</dbReference>
<evidence type="ECO:0000256" key="10">
    <source>
        <dbReference type="ARBA" id="ARBA00022840"/>
    </source>
</evidence>
<feature type="domain" description="Histidine kinase" evidence="14">
    <location>
        <begin position="479"/>
        <end position="693"/>
    </location>
</feature>
<keyword evidence="8" id="KW-0547">Nucleotide-binding</keyword>
<dbReference type="InterPro" id="IPR005467">
    <property type="entry name" value="His_kinase_dom"/>
</dbReference>
<evidence type="ECO:0000313" key="18">
    <source>
        <dbReference type="Proteomes" id="UP001156664"/>
    </source>
</evidence>
<dbReference type="InterPro" id="IPR000014">
    <property type="entry name" value="PAS"/>
</dbReference>
<feature type="domain" description="PAS" evidence="15">
    <location>
        <begin position="331"/>
        <end position="403"/>
    </location>
</feature>
<evidence type="ECO:0000313" key="17">
    <source>
        <dbReference type="EMBL" id="GLR25173.1"/>
    </source>
</evidence>
<dbReference type="PANTHER" id="PTHR43065:SF10">
    <property type="entry name" value="PEROXIDE STRESS-ACTIVATED HISTIDINE KINASE MAK3"/>
    <property type="match status" value="1"/>
</dbReference>
<dbReference type="InterPro" id="IPR036097">
    <property type="entry name" value="HisK_dim/P_sf"/>
</dbReference>
<dbReference type="SUPFAM" id="SSF103190">
    <property type="entry name" value="Sensory domain-like"/>
    <property type="match status" value="1"/>
</dbReference>
<dbReference type="Gene3D" id="3.30.565.10">
    <property type="entry name" value="Histidine kinase-like ATPase, C-terminal domain"/>
    <property type="match status" value="1"/>
</dbReference>
<dbReference type="SUPFAM" id="SSF55785">
    <property type="entry name" value="PYP-like sensor domain (PAS domain)"/>
    <property type="match status" value="1"/>
</dbReference>
<dbReference type="EC" id="2.7.13.3" evidence="3"/>
<name>A0ABQ5YKW1_9BURK</name>
<keyword evidence="5" id="KW-0597">Phosphoprotein</keyword>
<evidence type="ECO:0000256" key="3">
    <source>
        <dbReference type="ARBA" id="ARBA00012438"/>
    </source>
</evidence>
<dbReference type="InterPro" id="IPR029151">
    <property type="entry name" value="Sensor-like_sf"/>
</dbReference>
<reference evidence="18" key="1">
    <citation type="journal article" date="2019" name="Int. J. Syst. Evol. Microbiol.">
        <title>The Global Catalogue of Microorganisms (GCM) 10K type strain sequencing project: providing services to taxonomists for standard genome sequencing and annotation.</title>
        <authorList>
            <consortium name="The Broad Institute Genomics Platform"/>
            <consortium name="The Broad Institute Genome Sequencing Center for Infectious Disease"/>
            <person name="Wu L."/>
            <person name="Ma J."/>
        </authorList>
    </citation>
    <scope>NUCLEOTIDE SEQUENCE [LARGE SCALE GENOMIC DNA]</scope>
    <source>
        <strain evidence="18">NBRC 105857</strain>
    </source>
</reference>
<dbReference type="SUPFAM" id="SSF55874">
    <property type="entry name" value="ATPase domain of HSP90 chaperone/DNA topoisomerase II/histidine kinase"/>
    <property type="match status" value="1"/>
</dbReference>
<dbReference type="CDD" id="cd00130">
    <property type="entry name" value="PAS"/>
    <property type="match status" value="1"/>
</dbReference>
<evidence type="ECO:0000256" key="6">
    <source>
        <dbReference type="ARBA" id="ARBA00022679"/>
    </source>
</evidence>
<dbReference type="PROSITE" id="PS50113">
    <property type="entry name" value="PAC"/>
    <property type="match status" value="1"/>
</dbReference>
<proteinExistence type="predicted"/>
<feature type="domain" description="PAC" evidence="16">
    <location>
        <begin position="407"/>
        <end position="459"/>
    </location>
</feature>
<keyword evidence="7" id="KW-0812">Transmembrane</keyword>
<dbReference type="InterPro" id="IPR013767">
    <property type="entry name" value="PAS_fold"/>
</dbReference>
<dbReference type="NCBIfam" id="TIGR00229">
    <property type="entry name" value="sensory_box"/>
    <property type="match status" value="1"/>
</dbReference>
<evidence type="ECO:0000256" key="12">
    <source>
        <dbReference type="ARBA" id="ARBA00023012"/>
    </source>
</evidence>
<dbReference type="SMART" id="SM00091">
    <property type="entry name" value="PAS"/>
    <property type="match status" value="1"/>
</dbReference>
<dbReference type="SMART" id="SM00387">
    <property type="entry name" value="HATPase_c"/>
    <property type="match status" value="1"/>
</dbReference>
<evidence type="ECO:0000256" key="7">
    <source>
        <dbReference type="ARBA" id="ARBA00022692"/>
    </source>
</evidence>
<dbReference type="InterPro" id="IPR035965">
    <property type="entry name" value="PAS-like_dom_sf"/>
</dbReference>
<dbReference type="InterPro" id="IPR003661">
    <property type="entry name" value="HisK_dim/P_dom"/>
</dbReference>
<organism evidence="17 18">
    <name type="scientific">Limnobacter litoralis</name>
    <dbReference type="NCBI Taxonomy" id="481366"/>
    <lineage>
        <taxon>Bacteria</taxon>
        <taxon>Pseudomonadati</taxon>
        <taxon>Pseudomonadota</taxon>
        <taxon>Betaproteobacteria</taxon>
        <taxon>Burkholderiales</taxon>
        <taxon>Burkholderiaceae</taxon>
        <taxon>Limnobacter</taxon>
    </lineage>
</organism>
<evidence type="ECO:0000256" key="5">
    <source>
        <dbReference type="ARBA" id="ARBA00022553"/>
    </source>
</evidence>
<keyword evidence="18" id="KW-1185">Reference proteome</keyword>
<dbReference type="CDD" id="cd00082">
    <property type="entry name" value="HisKA"/>
    <property type="match status" value="1"/>
</dbReference>
<keyword evidence="12" id="KW-0902">Two-component regulatory system</keyword>
<dbReference type="PROSITE" id="PS50109">
    <property type="entry name" value="HIS_KIN"/>
    <property type="match status" value="1"/>
</dbReference>
<protein>
    <recommendedName>
        <fullName evidence="3">histidine kinase</fullName>
        <ecNumber evidence="3">2.7.13.3</ecNumber>
    </recommendedName>
</protein>
<dbReference type="CDD" id="cd12914">
    <property type="entry name" value="PDC1_DGC_like"/>
    <property type="match status" value="1"/>
</dbReference>
<dbReference type="PIRSF" id="PIRSF036431">
    <property type="entry name" value="STHK_DctB"/>
    <property type="match status" value="1"/>
</dbReference>
<dbReference type="SMART" id="SM00388">
    <property type="entry name" value="HisKA"/>
    <property type="match status" value="1"/>
</dbReference>
<evidence type="ECO:0000256" key="2">
    <source>
        <dbReference type="ARBA" id="ARBA00004651"/>
    </source>
</evidence>
<evidence type="ECO:0000259" key="16">
    <source>
        <dbReference type="PROSITE" id="PS50113"/>
    </source>
</evidence>
<dbReference type="InterPro" id="IPR000700">
    <property type="entry name" value="PAS-assoc_C"/>
</dbReference>
<dbReference type="RefSeq" id="WP_284279494.1">
    <property type="nucleotide sequence ID" value="NZ_BSOJ01000004.1"/>
</dbReference>